<sequence>MIDAEPELRKLRGHLLETGTMSPDWVRAYDAVPRALFLPDVMWPSVEGQDIAVSREDDPARWHHWATRNVAITTQWDDGRHTGVARGELPTSSSSMPGMVFSMFADLSVADGMRVLEIGTGTGWCAALLSARLGEDNVVSVEVDETVADRARKALHTAGWHPEVITGDGLLGWPHRAPYDRILVTASVREIPRAWIDQARPGAVLVMPWGTRYTPQDAIVRLVVADDGTASGRFTRPARFMQVRSERLGWPTQSDYILGDSWPADTRESATALIAAEVLPDSDFAAVDFVIGLLVSDCVHTSGRDPYGRLTMWLFGLTDRSWAAVFFDEDDPTDSRVFQGGPRNLWAEVEAAHHWWAEHGRPGHEKFGLTITADGHQQPWLGEPYTNAEVRPILDSTPTFGHDVLPEETRSTSTVPTA</sequence>
<comment type="caution">
    <text evidence="13">The sequence shown here is derived from an EMBL/GenBank/DDBJ whole genome shotgun (WGS) entry which is preliminary data.</text>
</comment>
<dbReference type="PROSITE" id="PS01279">
    <property type="entry name" value="PCMT"/>
    <property type="match status" value="1"/>
</dbReference>
<dbReference type="InterPro" id="IPR000682">
    <property type="entry name" value="PCMT"/>
</dbReference>
<evidence type="ECO:0000256" key="12">
    <source>
        <dbReference type="SAM" id="MobiDB-lite"/>
    </source>
</evidence>
<accession>A0A7W7VS98</accession>
<evidence type="ECO:0000256" key="2">
    <source>
        <dbReference type="ARBA" id="ARBA00005369"/>
    </source>
</evidence>
<evidence type="ECO:0000256" key="5">
    <source>
        <dbReference type="ARBA" id="ARBA00022490"/>
    </source>
</evidence>
<name>A0A7W7VS98_9ACTN</name>
<evidence type="ECO:0000256" key="7">
    <source>
        <dbReference type="ARBA" id="ARBA00022679"/>
    </source>
</evidence>
<dbReference type="InterPro" id="IPR029063">
    <property type="entry name" value="SAM-dependent_MTases_sf"/>
</dbReference>
<evidence type="ECO:0000256" key="11">
    <source>
        <dbReference type="ARBA" id="ARBA00031350"/>
    </source>
</evidence>
<dbReference type="EMBL" id="JACHJP010000014">
    <property type="protein sequence ID" value="MBB4920533.1"/>
    <property type="molecule type" value="Genomic_DNA"/>
</dbReference>
<dbReference type="AlphaFoldDB" id="A0A7W7VS98"/>
<evidence type="ECO:0000313" key="14">
    <source>
        <dbReference type="Proteomes" id="UP000552644"/>
    </source>
</evidence>
<dbReference type="CDD" id="cd02440">
    <property type="entry name" value="AdoMet_MTases"/>
    <property type="match status" value="1"/>
</dbReference>
<dbReference type="GO" id="GO:0032259">
    <property type="term" value="P:methylation"/>
    <property type="evidence" value="ECO:0007669"/>
    <property type="project" value="UniProtKB-KW"/>
</dbReference>
<gene>
    <name evidence="13" type="ORF">FHS44_007684</name>
</gene>
<reference evidence="13 14" key="1">
    <citation type="submission" date="2020-08" db="EMBL/GenBank/DDBJ databases">
        <title>Genomic Encyclopedia of Type Strains, Phase III (KMG-III): the genomes of soil and plant-associated and newly described type strains.</title>
        <authorList>
            <person name="Whitman W."/>
        </authorList>
    </citation>
    <scope>NUCLEOTIDE SEQUENCE [LARGE SCALE GENOMIC DNA]</scope>
    <source>
        <strain evidence="13 14">CECT 8840</strain>
    </source>
</reference>
<dbReference type="Proteomes" id="UP000552644">
    <property type="component" value="Unassembled WGS sequence"/>
</dbReference>
<proteinExistence type="inferred from homology"/>
<keyword evidence="7 13" id="KW-0808">Transferase</keyword>
<dbReference type="GO" id="GO:0004719">
    <property type="term" value="F:protein-L-isoaspartate (D-aspartate) O-methyltransferase activity"/>
    <property type="evidence" value="ECO:0007669"/>
    <property type="project" value="UniProtKB-EC"/>
</dbReference>
<dbReference type="PANTHER" id="PTHR11579">
    <property type="entry name" value="PROTEIN-L-ISOASPARTATE O-METHYLTRANSFERASE"/>
    <property type="match status" value="1"/>
</dbReference>
<evidence type="ECO:0000256" key="6">
    <source>
        <dbReference type="ARBA" id="ARBA00022603"/>
    </source>
</evidence>
<keyword evidence="6 13" id="KW-0489">Methyltransferase</keyword>
<dbReference type="RefSeq" id="WP_221461789.1">
    <property type="nucleotide sequence ID" value="NZ_JACHJP010000014.1"/>
</dbReference>
<organism evidence="13 14">
    <name type="scientific">Streptosporangium saharense</name>
    <dbReference type="NCBI Taxonomy" id="1706840"/>
    <lineage>
        <taxon>Bacteria</taxon>
        <taxon>Bacillati</taxon>
        <taxon>Actinomycetota</taxon>
        <taxon>Actinomycetes</taxon>
        <taxon>Streptosporangiales</taxon>
        <taxon>Streptosporangiaceae</taxon>
        <taxon>Streptosporangium</taxon>
    </lineage>
</organism>
<evidence type="ECO:0000256" key="1">
    <source>
        <dbReference type="ARBA" id="ARBA00004496"/>
    </source>
</evidence>
<keyword evidence="5" id="KW-0963">Cytoplasm</keyword>
<dbReference type="Gene3D" id="3.40.50.150">
    <property type="entry name" value="Vaccinia Virus protein VP39"/>
    <property type="match status" value="1"/>
</dbReference>
<evidence type="ECO:0000256" key="10">
    <source>
        <dbReference type="ARBA" id="ARBA00031323"/>
    </source>
</evidence>
<dbReference type="Pfam" id="PF01135">
    <property type="entry name" value="PCMT"/>
    <property type="match status" value="1"/>
</dbReference>
<comment type="subcellular location">
    <subcellularLocation>
        <location evidence="1">Cytoplasm</location>
    </subcellularLocation>
</comment>
<dbReference type="SUPFAM" id="SSF53335">
    <property type="entry name" value="S-adenosyl-L-methionine-dependent methyltransferases"/>
    <property type="match status" value="1"/>
</dbReference>
<comment type="similarity">
    <text evidence="2">Belongs to the methyltransferase superfamily. L-isoaspartyl/D-aspartyl protein methyltransferase family.</text>
</comment>
<evidence type="ECO:0000256" key="3">
    <source>
        <dbReference type="ARBA" id="ARBA00011890"/>
    </source>
</evidence>
<feature type="region of interest" description="Disordered" evidence="12">
    <location>
        <begin position="397"/>
        <end position="418"/>
    </location>
</feature>
<protein>
    <recommendedName>
        <fullName evidence="4">Protein-L-isoaspartate O-methyltransferase</fullName>
        <ecNumber evidence="3">2.1.1.77</ecNumber>
    </recommendedName>
    <alternativeName>
        <fullName evidence="11">L-isoaspartyl protein carboxyl methyltransferase</fullName>
    </alternativeName>
    <alternativeName>
        <fullName evidence="9">Protein L-isoaspartyl methyltransferase</fullName>
    </alternativeName>
    <alternativeName>
        <fullName evidence="10">Protein-beta-aspartate methyltransferase</fullName>
    </alternativeName>
</protein>
<dbReference type="EC" id="2.1.1.77" evidence="3"/>
<keyword evidence="8" id="KW-0949">S-adenosyl-L-methionine</keyword>
<keyword evidence="14" id="KW-1185">Reference proteome</keyword>
<evidence type="ECO:0000313" key="13">
    <source>
        <dbReference type="EMBL" id="MBB4920533.1"/>
    </source>
</evidence>
<evidence type="ECO:0000256" key="4">
    <source>
        <dbReference type="ARBA" id="ARBA00013346"/>
    </source>
</evidence>
<evidence type="ECO:0000256" key="8">
    <source>
        <dbReference type="ARBA" id="ARBA00022691"/>
    </source>
</evidence>
<evidence type="ECO:0000256" key="9">
    <source>
        <dbReference type="ARBA" id="ARBA00030757"/>
    </source>
</evidence>
<dbReference type="PANTHER" id="PTHR11579:SF0">
    <property type="entry name" value="PROTEIN-L-ISOASPARTATE(D-ASPARTATE) O-METHYLTRANSFERASE"/>
    <property type="match status" value="1"/>
</dbReference>
<dbReference type="GO" id="GO:0005737">
    <property type="term" value="C:cytoplasm"/>
    <property type="evidence" value="ECO:0007669"/>
    <property type="project" value="UniProtKB-SubCell"/>
</dbReference>